<dbReference type="InterPro" id="IPR005107">
    <property type="entry name" value="CO_DH_flav_C"/>
</dbReference>
<dbReference type="InterPro" id="IPR002346">
    <property type="entry name" value="Mopterin_DH_FAD-bd"/>
</dbReference>
<dbReference type="InterPro" id="IPR036683">
    <property type="entry name" value="CO_DH_flav_C_dom_sf"/>
</dbReference>
<dbReference type="Proteomes" id="UP000199412">
    <property type="component" value="Unassembled WGS sequence"/>
</dbReference>
<dbReference type="GO" id="GO:0016491">
    <property type="term" value="F:oxidoreductase activity"/>
    <property type="evidence" value="ECO:0007669"/>
    <property type="project" value="UniProtKB-KW"/>
</dbReference>
<reference evidence="5 6" key="1">
    <citation type="submission" date="2016-10" db="EMBL/GenBank/DDBJ databases">
        <authorList>
            <person name="de Groot N.N."/>
        </authorList>
    </citation>
    <scope>NUCLEOTIDE SEQUENCE [LARGE SCALE GENOMIC DNA]</scope>
    <source>
        <strain evidence="5 6">ATCC 700224</strain>
    </source>
</reference>
<evidence type="ECO:0000313" key="5">
    <source>
        <dbReference type="EMBL" id="SDE26145.1"/>
    </source>
</evidence>
<dbReference type="STRING" id="69960.SAMN05421720_10526"/>
<dbReference type="EMBL" id="FNAP01000005">
    <property type="protein sequence ID" value="SDE26145.1"/>
    <property type="molecule type" value="Genomic_DNA"/>
</dbReference>
<dbReference type="SUPFAM" id="SSF56176">
    <property type="entry name" value="FAD-binding/transporter-associated domain-like"/>
    <property type="match status" value="1"/>
</dbReference>
<keyword evidence="2" id="KW-0274">FAD</keyword>
<evidence type="ECO:0000256" key="3">
    <source>
        <dbReference type="ARBA" id="ARBA00023002"/>
    </source>
</evidence>
<keyword evidence="1" id="KW-0285">Flavoprotein</keyword>
<organism evidence="5 6">
    <name type="scientific">Rhodospira trueperi</name>
    <dbReference type="NCBI Taxonomy" id="69960"/>
    <lineage>
        <taxon>Bacteria</taxon>
        <taxon>Pseudomonadati</taxon>
        <taxon>Pseudomonadota</taxon>
        <taxon>Alphaproteobacteria</taxon>
        <taxon>Rhodospirillales</taxon>
        <taxon>Rhodospirillaceae</taxon>
        <taxon>Rhodospira</taxon>
    </lineage>
</organism>
<dbReference type="Gene3D" id="3.30.465.10">
    <property type="match status" value="1"/>
</dbReference>
<dbReference type="PANTHER" id="PTHR42659:SF2">
    <property type="entry name" value="XANTHINE DEHYDROGENASE SUBUNIT C-RELATED"/>
    <property type="match status" value="1"/>
</dbReference>
<evidence type="ECO:0000256" key="2">
    <source>
        <dbReference type="ARBA" id="ARBA00022827"/>
    </source>
</evidence>
<dbReference type="PANTHER" id="PTHR42659">
    <property type="entry name" value="XANTHINE DEHYDROGENASE SUBUNIT C-RELATED"/>
    <property type="match status" value="1"/>
</dbReference>
<sequence length="269" mass="27409">MYPFAYHRPSSIEEAVALLADPEAKALAGGQTLIPVLKQRLAMPEALVDLGRIESLKGIRREGDAVIIGAGTTHADVAASPLVREALPALADLAGLIGDPQVRNRGTLGGSVANADPSADYPAAVLGLGATVHTDRRAISADDYFLGLFTTALEGGELVTAVSFAVAEVAAYRSVRNPASGYAVAGVFVARVGQGVRVAVTGAGPSAFRATALEQALADSFTPEAARAVSWPEEGLNEDLHASPAYRAALIPVLAARAVAACCGTVASG</sequence>
<dbReference type="Gene3D" id="3.30.390.50">
    <property type="entry name" value="CO dehydrogenase flavoprotein, C-terminal domain"/>
    <property type="match status" value="1"/>
</dbReference>
<protein>
    <submittedName>
        <fullName evidence="5">Carbon-monoxide dehydrogenase medium subunit</fullName>
    </submittedName>
</protein>
<dbReference type="SMART" id="SM01092">
    <property type="entry name" value="CO_deh_flav_C"/>
    <property type="match status" value="1"/>
</dbReference>
<dbReference type="PROSITE" id="PS51387">
    <property type="entry name" value="FAD_PCMH"/>
    <property type="match status" value="1"/>
</dbReference>
<dbReference type="Gene3D" id="3.30.43.10">
    <property type="entry name" value="Uridine Diphospho-n-acetylenolpyruvylglucosamine Reductase, domain 2"/>
    <property type="match status" value="1"/>
</dbReference>
<dbReference type="AlphaFoldDB" id="A0A1G7BIN4"/>
<proteinExistence type="predicted"/>
<dbReference type="InterPro" id="IPR016166">
    <property type="entry name" value="FAD-bd_PCMH"/>
</dbReference>
<dbReference type="SUPFAM" id="SSF55447">
    <property type="entry name" value="CO dehydrogenase flavoprotein C-terminal domain-like"/>
    <property type="match status" value="1"/>
</dbReference>
<accession>A0A1G7BIN4</accession>
<evidence type="ECO:0000259" key="4">
    <source>
        <dbReference type="PROSITE" id="PS51387"/>
    </source>
</evidence>
<name>A0A1G7BIN4_9PROT</name>
<keyword evidence="3" id="KW-0560">Oxidoreductase</keyword>
<keyword evidence="6" id="KW-1185">Reference proteome</keyword>
<dbReference type="InterPro" id="IPR051312">
    <property type="entry name" value="Diverse_Substr_Oxidored"/>
</dbReference>
<dbReference type="OrthoDB" id="9793944at2"/>
<evidence type="ECO:0000256" key="1">
    <source>
        <dbReference type="ARBA" id="ARBA00022630"/>
    </source>
</evidence>
<dbReference type="FunFam" id="3.30.465.10:FF:000017">
    <property type="entry name" value="Xanthine dehydrogenase, FAD binding subunit"/>
    <property type="match status" value="1"/>
</dbReference>
<evidence type="ECO:0000313" key="6">
    <source>
        <dbReference type="Proteomes" id="UP000199412"/>
    </source>
</evidence>
<feature type="domain" description="FAD-binding PCMH-type" evidence="4">
    <location>
        <begin position="1"/>
        <end position="169"/>
    </location>
</feature>
<dbReference type="RefSeq" id="WP_092784875.1">
    <property type="nucleotide sequence ID" value="NZ_FNAP01000005.1"/>
</dbReference>
<dbReference type="Pfam" id="PF00941">
    <property type="entry name" value="FAD_binding_5"/>
    <property type="match status" value="1"/>
</dbReference>
<dbReference type="GO" id="GO:0071949">
    <property type="term" value="F:FAD binding"/>
    <property type="evidence" value="ECO:0007669"/>
    <property type="project" value="InterPro"/>
</dbReference>
<gene>
    <name evidence="5" type="ORF">SAMN05421720_10526</name>
</gene>
<dbReference type="InterPro" id="IPR016169">
    <property type="entry name" value="FAD-bd_PCMH_sub2"/>
</dbReference>
<dbReference type="InterPro" id="IPR016167">
    <property type="entry name" value="FAD-bd_PCMH_sub1"/>
</dbReference>
<dbReference type="InterPro" id="IPR036318">
    <property type="entry name" value="FAD-bd_PCMH-like_sf"/>
</dbReference>